<feature type="coiled-coil region" evidence="1">
    <location>
        <begin position="162"/>
        <end position="189"/>
    </location>
</feature>
<dbReference type="PANTHER" id="PTHR47342:SF1">
    <property type="entry name" value="PROTEIN PTST, CHLOROPLASTIC"/>
    <property type="match status" value="1"/>
</dbReference>
<accession>A0A250XBY2</accession>
<dbReference type="Gene3D" id="2.60.40.10">
    <property type="entry name" value="Immunoglobulins"/>
    <property type="match status" value="1"/>
</dbReference>
<dbReference type="InterPro" id="IPR032640">
    <property type="entry name" value="AMPK1_CBM"/>
</dbReference>
<dbReference type="InterPro" id="IPR013783">
    <property type="entry name" value="Ig-like_fold"/>
</dbReference>
<dbReference type="OrthoDB" id="531008at2759"/>
<organism evidence="3 4">
    <name type="scientific">Chlamydomonas eustigma</name>
    <dbReference type="NCBI Taxonomy" id="1157962"/>
    <lineage>
        <taxon>Eukaryota</taxon>
        <taxon>Viridiplantae</taxon>
        <taxon>Chlorophyta</taxon>
        <taxon>core chlorophytes</taxon>
        <taxon>Chlorophyceae</taxon>
        <taxon>CS clade</taxon>
        <taxon>Chlamydomonadales</taxon>
        <taxon>Chlamydomonadaceae</taxon>
        <taxon>Chlamydomonas</taxon>
    </lineage>
</organism>
<keyword evidence="4" id="KW-1185">Reference proteome</keyword>
<dbReference type="AlphaFoldDB" id="A0A250XBY2"/>
<keyword evidence="1" id="KW-0175">Coiled coil</keyword>
<dbReference type="InterPro" id="IPR014756">
    <property type="entry name" value="Ig_E-set"/>
</dbReference>
<dbReference type="PANTHER" id="PTHR47342">
    <property type="entry name" value="PROTEIN PTST, CHLOROPLASTIC"/>
    <property type="match status" value="1"/>
</dbReference>
<dbReference type="EMBL" id="BEGY01000054">
    <property type="protein sequence ID" value="GAX80595.1"/>
    <property type="molecule type" value="Genomic_DNA"/>
</dbReference>
<evidence type="ECO:0000259" key="2">
    <source>
        <dbReference type="Pfam" id="PF16561"/>
    </source>
</evidence>
<proteinExistence type="predicted"/>
<protein>
    <recommendedName>
        <fullName evidence="2">AMP-activated protein kinase glycogen-binding domain-containing protein</fullName>
    </recommendedName>
</protein>
<evidence type="ECO:0000313" key="3">
    <source>
        <dbReference type="EMBL" id="GAX80595.1"/>
    </source>
</evidence>
<evidence type="ECO:0000313" key="4">
    <source>
        <dbReference type="Proteomes" id="UP000232323"/>
    </source>
</evidence>
<dbReference type="STRING" id="1157962.A0A250XBY2"/>
<sequence length="282" mass="31649">MLFNRSYRPHVRSQCRCLTEPMNNGVLTNSIQPELPIKKTGSRDGKLQSSVNEKLALIQQLKQRSQQATASTLVHPIATPVERSTRLIDERMYQASVEARQALSEKLSEANMYASVLEAKLEECYEDLEVAMSYMKKVSREFGTTSRLAESTAAAVRFGVDKEDAVEKLVKLSDRLAQLEQAVQSVRDSFSARVPQRVPVTWVGVASEVRLVGDFDEWTRGVELSASEIDFDGSIRTFEAVVPLLPGCYRVKFMVDGQWRLAPEWPTENDSMGETNNLLLVS</sequence>
<dbReference type="SUPFAM" id="SSF81296">
    <property type="entry name" value="E set domains"/>
    <property type="match status" value="1"/>
</dbReference>
<dbReference type="Proteomes" id="UP000232323">
    <property type="component" value="Unassembled WGS sequence"/>
</dbReference>
<comment type="caution">
    <text evidence="3">The sequence shown here is derived from an EMBL/GenBank/DDBJ whole genome shotgun (WGS) entry which is preliminary data.</text>
</comment>
<reference evidence="3 4" key="1">
    <citation type="submission" date="2017-08" db="EMBL/GenBank/DDBJ databases">
        <title>Acidophilic green algal genome provides insights into adaptation to an acidic environment.</title>
        <authorList>
            <person name="Hirooka S."/>
            <person name="Hirose Y."/>
            <person name="Kanesaki Y."/>
            <person name="Higuchi S."/>
            <person name="Fujiwara T."/>
            <person name="Onuma R."/>
            <person name="Era A."/>
            <person name="Ohbayashi R."/>
            <person name="Uzuka A."/>
            <person name="Nozaki H."/>
            <person name="Yoshikawa H."/>
            <person name="Miyagishima S.Y."/>
        </authorList>
    </citation>
    <scope>NUCLEOTIDE SEQUENCE [LARGE SCALE GENOMIC DNA]</scope>
    <source>
        <strain evidence="3 4">NIES-2499</strain>
    </source>
</reference>
<dbReference type="CDD" id="cd02859">
    <property type="entry name" value="E_set_AMPKbeta_like_N"/>
    <property type="match status" value="1"/>
</dbReference>
<dbReference type="Pfam" id="PF16561">
    <property type="entry name" value="AMPK1_CBM"/>
    <property type="match status" value="1"/>
</dbReference>
<name>A0A250XBY2_9CHLO</name>
<gene>
    <name evidence="3" type="ORF">CEUSTIGMA_g8031.t1</name>
</gene>
<evidence type="ECO:0000256" key="1">
    <source>
        <dbReference type="SAM" id="Coils"/>
    </source>
</evidence>
<feature type="domain" description="AMP-activated protein kinase glycogen-binding" evidence="2">
    <location>
        <begin position="199"/>
        <end position="282"/>
    </location>
</feature>